<gene>
    <name evidence="2" type="ORF">PXEA_LOCUS20627</name>
</gene>
<evidence type="ECO:0000256" key="1">
    <source>
        <dbReference type="SAM" id="Phobius"/>
    </source>
</evidence>
<comment type="caution">
    <text evidence="2">The sequence shown here is derived from an EMBL/GenBank/DDBJ whole genome shotgun (WGS) entry which is preliminary data.</text>
</comment>
<keyword evidence="1" id="KW-0472">Membrane</keyword>
<keyword evidence="1" id="KW-1133">Transmembrane helix</keyword>
<keyword evidence="3" id="KW-1185">Reference proteome</keyword>
<organism evidence="2 3">
    <name type="scientific">Protopolystoma xenopodis</name>
    <dbReference type="NCBI Taxonomy" id="117903"/>
    <lineage>
        <taxon>Eukaryota</taxon>
        <taxon>Metazoa</taxon>
        <taxon>Spiralia</taxon>
        <taxon>Lophotrochozoa</taxon>
        <taxon>Platyhelminthes</taxon>
        <taxon>Monogenea</taxon>
        <taxon>Polyopisthocotylea</taxon>
        <taxon>Polystomatidea</taxon>
        <taxon>Polystomatidae</taxon>
        <taxon>Protopolystoma</taxon>
    </lineage>
</organism>
<sequence>MVGEPQACLVLVTTPSQLYQFSGWLHPPSTTGNVSVISGALTESGASGHISGATGIDNIADLTSMGGTIGNSSPGTGSLGFTSSGPVSTTASGALGSTIGASGGVASAIGSALSGVSTAVDSGVIGCSGGVGIFAPIFAPYLRSTEGEFKNLTFISFCQVNLLDSLIKNSLKFDIVHNCQLVGSNPISLIIKSAKFGKYLYFILTYIRTLNSSVSFALFYFFSIIACL</sequence>
<dbReference type="Proteomes" id="UP000784294">
    <property type="component" value="Unassembled WGS sequence"/>
</dbReference>
<feature type="transmembrane region" description="Helical" evidence="1">
    <location>
        <begin position="199"/>
        <end position="222"/>
    </location>
</feature>
<dbReference type="EMBL" id="CAAALY010085500">
    <property type="protein sequence ID" value="VEL27187.1"/>
    <property type="molecule type" value="Genomic_DNA"/>
</dbReference>
<proteinExistence type="predicted"/>
<keyword evidence="1" id="KW-0812">Transmembrane</keyword>
<accession>A0A3S5A452</accession>
<dbReference type="AlphaFoldDB" id="A0A3S5A452"/>
<evidence type="ECO:0000313" key="3">
    <source>
        <dbReference type="Proteomes" id="UP000784294"/>
    </source>
</evidence>
<evidence type="ECO:0000313" key="2">
    <source>
        <dbReference type="EMBL" id="VEL27187.1"/>
    </source>
</evidence>
<reference evidence="2" key="1">
    <citation type="submission" date="2018-11" db="EMBL/GenBank/DDBJ databases">
        <authorList>
            <consortium name="Pathogen Informatics"/>
        </authorList>
    </citation>
    <scope>NUCLEOTIDE SEQUENCE</scope>
</reference>
<name>A0A3S5A452_9PLAT</name>
<protein>
    <submittedName>
        <fullName evidence="2">Uncharacterized protein</fullName>
    </submittedName>
</protein>